<dbReference type="Proteomes" id="UP000183832">
    <property type="component" value="Unassembled WGS sequence"/>
</dbReference>
<sequence length="178" mass="19975">MKVLLCLFFVAVILIDDANASLKFVPIEDQDQDPCSSLLAATSATYQNGYENLEHLEEQCTEELNGVSFSNDEEYQDFFSEFFINGCGNTVQESYFNTIEELADVTGFSYDEYTSSLQNGQRPGDLDCLNESDQNFLAAALQIDTKLRDIYESLEPQSSSDIDNLDVNYKSKSAIKNT</sequence>
<feature type="signal peptide" evidence="1">
    <location>
        <begin position="1"/>
        <end position="20"/>
    </location>
</feature>
<accession>A0A1J1IYL0</accession>
<dbReference type="EMBL" id="CVRI01000064">
    <property type="protein sequence ID" value="CRL05176.1"/>
    <property type="molecule type" value="Genomic_DNA"/>
</dbReference>
<name>A0A1J1IYL0_9DIPT</name>
<gene>
    <name evidence="2" type="ORF">CLUMA_CG018672</name>
</gene>
<evidence type="ECO:0000313" key="3">
    <source>
        <dbReference type="Proteomes" id="UP000183832"/>
    </source>
</evidence>
<evidence type="ECO:0000256" key="1">
    <source>
        <dbReference type="SAM" id="SignalP"/>
    </source>
</evidence>
<feature type="chain" id="PRO_5012723875" evidence="1">
    <location>
        <begin position="21"/>
        <end position="178"/>
    </location>
</feature>
<keyword evidence="1" id="KW-0732">Signal</keyword>
<dbReference type="AlphaFoldDB" id="A0A1J1IYL0"/>
<organism evidence="2 3">
    <name type="scientific">Clunio marinus</name>
    <dbReference type="NCBI Taxonomy" id="568069"/>
    <lineage>
        <taxon>Eukaryota</taxon>
        <taxon>Metazoa</taxon>
        <taxon>Ecdysozoa</taxon>
        <taxon>Arthropoda</taxon>
        <taxon>Hexapoda</taxon>
        <taxon>Insecta</taxon>
        <taxon>Pterygota</taxon>
        <taxon>Neoptera</taxon>
        <taxon>Endopterygota</taxon>
        <taxon>Diptera</taxon>
        <taxon>Nematocera</taxon>
        <taxon>Chironomoidea</taxon>
        <taxon>Chironomidae</taxon>
        <taxon>Clunio</taxon>
    </lineage>
</organism>
<reference evidence="2 3" key="1">
    <citation type="submission" date="2015-04" db="EMBL/GenBank/DDBJ databases">
        <authorList>
            <person name="Syromyatnikov M.Y."/>
            <person name="Popov V.N."/>
        </authorList>
    </citation>
    <scope>NUCLEOTIDE SEQUENCE [LARGE SCALE GENOMIC DNA]</scope>
</reference>
<keyword evidence="3" id="KW-1185">Reference proteome</keyword>
<proteinExistence type="predicted"/>
<evidence type="ECO:0000313" key="2">
    <source>
        <dbReference type="EMBL" id="CRL05176.1"/>
    </source>
</evidence>
<protein>
    <submittedName>
        <fullName evidence="2">CLUMA_CG018672, isoform A</fullName>
    </submittedName>
</protein>